<dbReference type="OMA" id="FYRCRYY"/>
<evidence type="ECO:0000313" key="13">
    <source>
        <dbReference type="EMBL" id="KAH9374773.1"/>
    </source>
</evidence>
<dbReference type="PANTHER" id="PTHR10390">
    <property type="entry name" value="HOMEOBOX PROTEIN SIX"/>
    <property type="match status" value="1"/>
</dbReference>
<dbReference type="InterPro" id="IPR009057">
    <property type="entry name" value="Homeodomain-like_sf"/>
</dbReference>
<accession>A0A9J6GHA0</accession>
<evidence type="ECO:0000256" key="9">
    <source>
        <dbReference type="PROSITE-ProRule" id="PRU00108"/>
    </source>
</evidence>
<organism evidence="13 14">
    <name type="scientific">Haemaphysalis longicornis</name>
    <name type="common">Bush tick</name>
    <dbReference type="NCBI Taxonomy" id="44386"/>
    <lineage>
        <taxon>Eukaryota</taxon>
        <taxon>Metazoa</taxon>
        <taxon>Ecdysozoa</taxon>
        <taxon>Arthropoda</taxon>
        <taxon>Chelicerata</taxon>
        <taxon>Arachnida</taxon>
        <taxon>Acari</taxon>
        <taxon>Parasitiformes</taxon>
        <taxon>Ixodida</taxon>
        <taxon>Ixodoidea</taxon>
        <taxon>Ixodidae</taxon>
        <taxon>Haemaphysalinae</taxon>
        <taxon>Haemaphysalis</taxon>
    </lineage>
</organism>
<dbReference type="GO" id="GO:0000981">
    <property type="term" value="F:DNA-binding transcription factor activity, RNA polymerase II-specific"/>
    <property type="evidence" value="ECO:0007669"/>
    <property type="project" value="TreeGrafter"/>
</dbReference>
<dbReference type="InterPro" id="IPR001356">
    <property type="entry name" value="HD"/>
</dbReference>
<keyword evidence="6 9" id="KW-0371">Homeobox</keyword>
<evidence type="ECO:0000256" key="11">
    <source>
        <dbReference type="SAM" id="MobiDB-lite"/>
    </source>
</evidence>
<dbReference type="Pfam" id="PF00046">
    <property type="entry name" value="Homeodomain"/>
    <property type="match status" value="1"/>
</dbReference>
<dbReference type="FunFam" id="1.10.10.60:FF:000085">
    <property type="entry name" value="SIX homeobox 5"/>
    <property type="match status" value="1"/>
</dbReference>
<keyword evidence="8 9" id="KW-0539">Nucleus</keyword>
<keyword evidence="7" id="KW-0804">Transcription</keyword>
<keyword evidence="3" id="KW-0217">Developmental protein</keyword>
<evidence type="ECO:0000256" key="6">
    <source>
        <dbReference type="ARBA" id="ARBA00023155"/>
    </source>
</evidence>
<keyword evidence="5 9" id="KW-0238">DNA-binding</keyword>
<evidence type="ECO:0000256" key="10">
    <source>
        <dbReference type="RuleBase" id="RU000682"/>
    </source>
</evidence>
<reference evidence="13 14" key="1">
    <citation type="journal article" date="2020" name="Cell">
        <title>Large-Scale Comparative Analyses of Tick Genomes Elucidate Their Genetic Diversity and Vector Capacities.</title>
        <authorList>
            <consortium name="Tick Genome and Microbiome Consortium (TIGMIC)"/>
            <person name="Jia N."/>
            <person name="Wang J."/>
            <person name="Shi W."/>
            <person name="Du L."/>
            <person name="Sun Y."/>
            <person name="Zhan W."/>
            <person name="Jiang J.F."/>
            <person name="Wang Q."/>
            <person name="Zhang B."/>
            <person name="Ji P."/>
            <person name="Bell-Sakyi L."/>
            <person name="Cui X.M."/>
            <person name="Yuan T.T."/>
            <person name="Jiang B.G."/>
            <person name="Yang W.F."/>
            <person name="Lam T.T."/>
            <person name="Chang Q.C."/>
            <person name="Ding S.J."/>
            <person name="Wang X.J."/>
            <person name="Zhu J.G."/>
            <person name="Ruan X.D."/>
            <person name="Zhao L."/>
            <person name="Wei J.T."/>
            <person name="Ye R.Z."/>
            <person name="Que T.C."/>
            <person name="Du C.H."/>
            <person name="Zhou Y.H."/>
            <person name="Cheng J.X."/>
            <person name="Dai P.F."/>
            <person name="Guo W.B."/>
            <person name="Han X.H."/>
            <person name="Huang E.J."/>
            <person name="Li L.F."/>
            <person name="Wei W."/>
            <person name="Gao Y.C."/>
            <person name="Liu J.Z."/>
            <person name="Shao H.Z."/>
            <person name="Wang X."/>
            <person name="Wang C.C."/>
            <person name="Yang T.C."/>
            <person name="Huo Q.B."/>
            <person name="Li W."/>
            <person name="Chen H.Y."/>
            <person name="Chen S.E."/>
            <person name="Zhou L.G."/>
            <person name="Ni X.B."/>
            <person name="Tian J.H."/>
            <person name="Sheng Y."/>
            <person name="Liu T."/>
            <person name="Pan Y.S."/>
            <person name="Xia L.Y."/>
            <person name="Li J."/>
            <person name="Zhao F."/>
            <person name="Cao W.C."/>
        </authorList>
    </citation>
    <scope>NUCLEOTIDE SEQUENCE [LARGE SCALE GENOMIC DNA]</scope>
    <source>
        <strain evidence="13">HaeL-2018</strain>
    </source>
</reference>
<dbReference type="SUPFAM" id="SSF46689">
    <property type="entry name" value="Homeodomain-like"/>
    <property type="match status" value="1"/>
</dbReference>
<dbReference type="InterPro" id="IPR031701">
    <property type="entry name" value="SIX1_SD"/>
</dbReference>
<dbReference type="Pfam" id="PF16878">
    <property type="entry name" value="SIX1_SD"/>
    <property type="match status" value="1"/>
</dbReference>
<protein>
    <recommendedName>
        <fullName evidence="12">Homeobox domain-containing protein</fullName>
    </recommendedName>
</protein>
<evidence type="ECO:0000256" key="2">
    <source>
        <dbReference type="ARBA" id="ARBA00004496"/>
    </source>
</evidence>
<dbReference type="GO" id="GO:0005737">
    <property type="term" value="C:cytoplasm"/>
    <property type="evidence" value="ECO:0007669"/>
    <property type="project" value="UniProtKB-SubCell"/>
</dbReference>
<evidence type="ECO:0000256" key="5">
    <source>
        <dbReference type="ARBA" id="ARBA00023125"/>
    </source>
</evidence>
<dbReference type="SMART" id="SM00389">
    <property type="entry name" value="HOX"/>
    <property type="match status" value="1"/>
</dbReference>
<sequence>MTTITSPLFSSSAALTNGTSSLSGTGSATSRLTELMTSTLSGAGASSNSRNGAGGSGSASSGISVTGSSGKPLKFTLEQVACVCEALQQARNLDRLARFLWSLPPGDNLRTDEAVLRAQAAVAFYRENYKDLYTILESHNFHPKYHNELQQMWYKAHYREAEKIRGRQLGAVDKYRLRRKYPLPKTIWDGEDTVYCFKEKSRIALKECYKVNRYPTPDEKRTLAHKTGLTLTQVSNWFKNRRQRDHAPHRRT</sequence>
<dbReference type="GO" id="GO:0005634">
    <property type="term" value="C:nucleus"/>
    <property type="evidence" value="ECO:0007669"/>
    <property type="project" value="UniProtKB-SubCell"/>
</dbReference>
<dbReference type="CDD" id="cd00086">
    <property type="entry name" value="homeodomain"/>
    <property type="match status" value="1"/>
</dbReference>
<keyword evidence="4" id="KW-0805">Transcription regulation</keyword>
<feature type="compositionally biased region" description="Low complexity" evidence="11">
    <location>
        <begin position="41"/>
        <end position="51"/>
    </location>
</feature>
<comment type="subcellular location">
    <subcellularLocation>
        <location evidence="2">Cytoplasm</location>
    </subcellularLocation>
    <subcellularLocation>
        <location evidence="1 9 10">Nucleus</location>
    </subcellularLocation>
</comment>
<gene>
    <name evidence="13" type="ORF">HPB48_000951</name>
</gene>
<dbReference type="EMBL" id="JABSTR010000007">
    <property type="protein sequence ID" value="KAH9374773.1"/>
    <property type="molecule type" value="Genomic_DNA"/>
</dbReference>
<dbReference type="Proteomes" id="UP000821853">
    <property type="component" value="Chromosome 5"/>
</dbReference>
<dbReference type="PANTHER" id="PTHR10390:SF44">
    <property type="entry name" value="SIX HOMEOBOX 4"/>
    <property type="match status" value="1"/>
</dbReference>
<comment type="caution">
    <text evidence="13">The sequence shown here is derived from an EMBL/GenBank/DDBJ whole genome shotgun (WGS) entry which is preliminary data.</text>
</comment>
<proteinExistence type="predicted"/>
<evidence type="ECO:0000313" key="14">
    <source>
        <dbReference type="Proteomes" id="UP000821853"/>
    </source>
</evidence>
<dbReference type="GO" id="GO:0000978">
    <property type="term" value="F:RNA polymerase II cis-regulatory region sequence-specific DNA binding"/>
    <property type="evidence" value="ECO:0007669"/>
    <property type="project" value="TreeGrafter"/>
</dbReference>
<dbReference type="Gene3D" id="1.10.10.60">
    <property type="entry name" value="Homeodomain-like"/>
    <property type="match status" value="1"/>
</dbReference>
<evidence type="ECO:0000256" key="4">
    <source>
        <dbReference type="ARBA" id="ARBA00023015"/>
    </source>
</evidence>
<dbReference type="GO" id="GO:0005667">
    <property type="term" value="C:transcription regulator complex"/>
    <property type="evidence" value="ECO:0007669"/>
    <property type="project" value="TreeGrafter"/>
</dbReference>
<dbReference type="VEuPathDB" id="VectorBase:HLOH_064735"/>
<feature type="region of interest" description="Disordered" evidence="11">
    <location>
        <begin position="41"/>
        <end position="63"/>
    </location>
</feature>
<keyword evidence="14" id="KW-1185">Reference proteome</keyword>
<evidence type="ECO:0000256" key="1">
    <source>
        <dbReference type="ARBA" id="ARBA00004123"/>
    </source>
</evidence>
<dbReference type="OrthoDB" id="3501850at2759"/>
<feature type="domain" description="Homeobox" evidence="12">
    <location>
        <begin position="197"/>
        <end position="248"/>
    </location>
</feature>
<evidence type="ECO:0000256" key="3">
    <source>
        <dbReference type="ARBA" id="ARBA00022473"/>
    </source>
</evidence>
<evidence type="ECO:0000256" key="7">
    <source>
        <dbReference type="ARBA" id="ARBA00023163"/>
    </source>
</evidence>
<evidence type="ECO:0000256" key="8">
    <source>
        <dbReference type="ARBA" id="ARBA00023242"/>
    </source>
</evidence>
<name>A0A9J6GHA0_HAELO</name>
<dbReference type="AlphaFoldDB" id="A0A9J6GHA0"/>
<dbReference type="PROSITE" id="PS50071">
    <property type="entry name" value="HOMEOBOX_2"/>
    <property type="match status" value="1"/>
</dbReference>
<evidence type="ECO:0000259" key="12">
    <source>
        <dbReference type="PROSITE" id="PS50071"/>
    </source>
</evidence>
<feature type="DNA-binding region" description="Homeobox" evidence="9">
    <location>
        <begin position="199"/>
        <end position="249"/>
    </location>
</feature>